<dbReference type="EMBL" id="JAUSZV010000005">
    <property type="protein sequence ID" value="MDQ0905099.1"/>
    <property type="molecule type" value="Genomic_DNA"/>
</dbReference>
<name>A0AAW8F5J9_9ACTN</name>
<dbReference type="InterPro" id="IPR036661">
    <property type="entry name" value="Luciferase-like_sf"/>
</dbReference>
<dbReference type="AlphaFoldDB" id="A0AAW8F5J9"/>
<protein>
    <submittedName>
        <fullName evidence="1">Alkanesulfonate monooxygenase SsuD/methylene tetrahydromethanopterin reductase-like flavin-dependent oxidoreductase (Luciferase family)</fullName>
    </submittedName>
</protein>
<gene>
    <name evidence="1" type="ORF">QFZ22_001084</name>
</gene>
<dbReference type="SUPFAM" id="SSF51679">
    <property type="entry name" value="Bacterial luciferase-like"/>
    <property type="match status" value="1"/>
</dbReference>
<accession>A0AAW8F5J9</accession>
<dbReference type="Proteomes" id="UP001234216">
    <property type="component" value="Unassembled WGS sequence"/>
</dbReference>
<dbReference type="Gene3D" id="3.20.20.30">
    <property type="entry name" value="Luciferase-like domain"/>
    <property type="match status" value="1"/>
</dbReference>
<dbReference type="GO" id="GO:0004497">
    <property type="term" value="F:monooxygenase activity"/>
    <property type="evidence" value="ECO:0007669"/>
    <property type="project" value="UniProtKB-KW"/>
</dbReference>
<proteinExistence type="predicted"/>
<dbReference type="GO" id="GO:0016705">
    <property type="term" value="F:oxidoreductase activity, acting on paired donors, with incorporation or reduction of molecular oxygen"/>
    <property type="evidence" value="ECO:0007669"/>
    <property type="project" value="InterPro"/>
</dbReference>
<evidence type="ECO:0000313" key="1">
    <source>
        <dbReference type="EMBL" id="MDQ0905099.1"/>
    </source>
</evidence>
<keyword evidence="1" id="KW-0560">Oxidoreductase</keyword>
<reference evidence="1" key="1">
    <citation type="submission" date="2023-07" db="EMBL/GenBank/DDBJ databases">
        <title>Comparative genomics of wheat-associated soil bacteria to identify genetic determinants of phenazine resistance.</title>
        <authorList>
            <person name="Mouncey N."/>
        </authorList>
    </citation>
    <scope>NUCLEOTIDE SEQUENCE</scope>
    <source>
        <strain evidence="1">V4I22</strain>
    </source>
</reference>
<organism evidence="1 2">
    <name type="scientific">Streptomyces canus</name>
    <dbReference type="NCBI Taxonomy" id="58343"/>
    <lineage>
        <taxon>Bacteria</taxon>
        <taxon>Bacillati</taxon>
        <taxon>Actinomycetota</taxon>
        <taxon>Actinomycetes</taxon>
        <taxon>Kitasatosporales</taxon>
        <taxon>Streptomycetaceae</taxon>
        <taxon>Streptomyces</taxon>
        <taxon>Streptomyces aurantiacus group</taxon>
    </lineage>
</organism>
<evidence type="ECO:0000313" key="2">
    <source>
        <dbReference type="Proteomes" id="UP001234216"/>
    </source>
</evidence>
<comment type="caution">
    <text evidence="1">The sequence shown here is derived from an EMBL/GenBank/DDBJ whole genome shotgun (WGS) entry which is preliminary data.</text>
</comment>
<sequence length="174" mass="18890">MAQSTALPVIDISRCRAPDADCGAFLAELRSTAHEVDFFHACGTGATDEPANAGPSGQNAEFTAIDTGATVDVRLVLEPTSPDILRLAKNATYDLFRRFANDDRTVTGTPRQIADPLEEWFHGRAAGGLIANFPYLPGSPDAFAEVRRRSLFRTHCTGRALRDHLGLPRPSRRA</sequence>
<dbReference type="RefSeq" id="WP_306972631.1">
    <property type="nucleotide sequence ID" value="NZ_JAUSZV010000005.1"/>
</dbReference>
<keyword evidence="1" id="KW-0503">Monooxygenase</keyword>